<evidence type="ECO:0000256" key="5">
    <source>
        <dbReference type="ARBA" id="ARBA00023136"/>
    </source>
</evidence>
<feature type="transmembrane region" description="Helical" evidence="6">
    <location>
        <begin position="107"/>
        <end position="130"/>
    </location>
</feature>
<feature type="transmembrane region" description="Helical" evidence="6">
    <location>
        <begin position="342"/>
        <end position="361"/>
    </location>
</feature>
<dbReference type="PANTHER" id="PTHR13353:SF5">
    <property type="entry name" value="TRANSMEMBRANE PROTEIN 19"/>
    <property type="match status" value="1"/>
</dbReference>
<evidence type="ECO:0000256" key="3">
    <source>
        <dbReference type="ARBA" id="ARBA00022692"/>
    </source>
</evidence>
<evidence type="ECO:0000256" key="2">
    <source>
        <dbReference type="ARBA" id="ARBA00009012"/>
    </source>
</evidence>
<evidence type="ECO:0000256" key="4">
    <source>
        <dbReference type="ARBA" id="ARBA00022989"/>
    </source>
</evidence>
<accession>A0A7S2UBB5</accession>
<sequence length="362" mass="37896">MGGPSSVRRSQYGINPLKTTILLTMVSMHCAFAFVTSTTGIRSCAPTPLHSKDYPLSFPTAPFRVNDAFQTKKSHASLVALQLSGGSMESSSAWIANMLGSDVVTSLFAYGGNVPFALAFGINAVLFTALNSKLRKMLTPEGFGHALALGTLLWTTLGWRGWSVCVLYLFLGSAVTKVKFAEKEKMGIAEGRGGRRGPENIWGSAATALVCAACSVQGDQFLGISSNLYVLGFVASLATKLADTFASEIGKAYGKTTFLITTFEKVDPGTEGAVSLEGTLAALVGGSFLPLFGLGIHMLDSVQAVVLATIAAFLATNAESLIGATLQGREGFQWMTNEVVNFFNTVIGAGIAIAGGAMLLGM</sequence>
<gene>
    <name evidence="7" type="ORF">ASEP1449_LOCUS4262</name>
</gene>
<reference evidence="7" key="1">
    <citation type="submission" date="2021-01" db="EMBL/GenBank/DDBJ databases">
        <authorList>
            <person name="Corre E."/>
            <person name="Pelletier E."/>
            <person name="Niang G."/>
            <person name="Scheremetjew M."/>
            <person name="Finn R."/>
            <person name="Kale V."/>
            <person name="Holt S."/>
            <person name="Cochrane G."/>
            <person name="Meng A."/>
            <person name="Brown T."/>
            <person name="Cohen L."/>
        </authorList>
    </citation>
    <scope>NUCLEOTIDE SEQUENCE</scope>
    <source>
        <strain evidence="7">CCMP2084</strain>
    </source>
</reference>
<dbReference type="Pfam" id="PF01940">
    <property type="entry name" value="DUF92"/>
    <property type="match status" value="1"/>
</dbReference>
<protein>
    <submittedName>
        <fullName evidence="7">Uncharacterized protein</fullName>
    </submittedName>
</protein>
<keyword evidence="4 6" id="KW-1133">Transmembrane helix</keyword>
<name>A0A7S2UBB5_9STRA</name>
<feature type="transmembrane region" description="Helical" evidence="6">
    <location>
        <begin position="273"/>
        <end position="292"/>
    </location>
</feature>
<dbReference type="EMBL" id="HBHQ01006332">
    <property type="protein sequence ID" value="CAD9812437.1"/>
    <property type="molecule type" value="Transcribed_RNA"/>
</dbReference>
<keyword evidence="5 6" id="KW-0472">Membrane</keyword>
<evidence type="ECO:0000313" key="7">
    <source>
        <dbReference type="EMBL" id="CAD9812437.1"/>
    </source>
</evidence>
<evidence type="ECO:0000256" key="6">
    <source>
        <dbReference type="SAM" id="Phobius"/>
    </source>
</evidence>
<dbReference type="AlphaFoldDB" id="A0A7S2UBB5"/>
<organism evidence="7">
    <name type="scientific">Attheya septentrionalis</name>
    <dbReference type="NCBI Taxonomy" id="420275"/>
    <lineage>
        <taxon>Eukaryota</taxon>
        <taxon>Sar</taxon>
        <taxon>Stramenopiles</taxon>
        <taxon>Ochrophyta</taxon>
        <taxon>Bacillariophyta</taxon>
        <taxon>Coscinodiscophyceae</taxon>
        <taxon>Chaetocerotophycidae</taxon>
        <taxon>Chaetocerotales</taxon>
        <taxon>Attheyaceae</taxon>
        <taxon>Attheya</taxon>
    </lineage>
</organism>
<proteinExistence type="inferred from homology"/>
<comment type="similarity">
    <text evidence="2">Belongs to the TMEM19 family.</text>
</comment>
<comment type="subcellular location">
    <subcellularLocation>
        <location evidence="1">Membrane</location>
        <topology evidence="1">Multi-pass membrane protein</topology>
    </subcellularLocation>
</comment>
<keyword evidence="3 6" id="KW-0812">Transmembrane</keyword>
<dbReference type="GO" id="GO:0016020">
    <property type="term" value="C:membrane"/>
    <property type="evidence" value="ECO:0007669"/>
    <property type="project" value="UniProtKB-SubCell"/>
</dbReference>
<dbReference type="InterPro" id="IPR002794">
    <property type="entry name" value="DUF92_TMEM19"/>
</dbReference>
<dbReference type="NCBIfam" id="TIGR00297">
    <property type="entry name" value="TIGR00297 family protein"/>
    <property type="match status" value="1"/>
</dbReference>
<dbReference type="PANTHER" id="PTHR13353">
    <property type="entry name" value="TRANSMEMBRANE PROTEIN 19"/>
    <property type="match status" value="1"/>
</dbReference>
<feature type="transmembrane region" description="Helical" evidence="6">
    <location>
        <begin position="304"/>
        <end position="322"/>
    </location>
</feature>
<evidence type="ECO:0000256" key="1">
    <source>
        <dbReference type="ARBA" id="ARBA00004141"/>
    </source>
</evidence>